<comment type="caution">
    <text evidence="3">The sequence shown here is derived from an EMBL/GenBank/DDBJ whole genome shotgun (WGS) entry which is preliminary data.</text>
</comment>
<proteinExistence type="predicted"/>
<keyword evidence="4" id="KW-1185">Reference proteome</keyword>
<feature type="domain" description="RGS" evidence="2">
    <location>
        <begin position="182"/>
        <end position="268"/>
    </location>
</feature>
<feature type="non-terminal residue" evidence="3">
    <location>
        <position position="315"/>
    </location>
</feature>
<dbReference type="PANTHER" id="PTHR13155">
    <property type="entry name" value="A-KINASE ANCHOR PROTEINS"/>
    <property type="match status" value="1"/>
</dbReference>
<protein>
    <submittedName>
        <fullName evidence="3">Bud site selection protein, Revert to axial protein 1</fullName>
    </submittedName>
</protein>
<gene>
    <name evidence="3" type="primary">RAX1_4</name>
    <name evidence="3" type="ORF">K7432_016196</name>
</gene>
<organism evidence="3 4">
    <name type="scientific">Basidiobolus ranarum</name>
    <dbReference type="NCBI Taxonomy" id="34480"/>
    <lineage>
        <taxon>Eukaryota</taxon>
        <taxon>Fungi</taxon>
        <taxon>Fungi incertae sedis</taxon>
        <taxon>Zoopagomycota</taxon>
        <taxon>Entomophthoromycotina</taxon>
        <taxon>Basidiobolomycetes</taxon>
        <taxon>Basidiobolales</taxon>
        <taxon>Basidiobolaceae</taxon>
        <taxon>Basidiobolus</taxon>
    </lineage>
</organism>
<reference evidence="3 4" key="1">
    <citation type="submission" date="2023-04" db="EMBL/GenBank/DDBJ databases">
        <title>Genome of Basidiobolus ranarum AG-B5.</title>
        <authorList>
            <person name="Stajich J.E."/>
            <person name="Carter-House D."/>
            <person name="Gryganskyi A."/>
        </authorList>
    </citation>
    <scope>NUCLEOTIDE SEQUENCE [LARGE SCALE GENOMIC DNA]</scope>
    <source>
        <strain evidence="3 4">AG-B5</strain>
    </source>
</reference>
<dbReference type="EMBL" id="JASJQH010002541">
    <property type="protein sequence ID" value="KAK9760110.1"/>
    <property type="molecule type" value="Genomic_DNA"/>
</dbReference>
<keyword evidence="1" id="KW-1133">Transmembrane helix</keyword>
<evidence type="ECO:0000256" key="1">
    <source>
        <dbReference type="SAM" id="Phobius"/>
    </source>
</evidence>
<dbReference type="SMART" id="SM00315">
    <property type="entry name" value="RGS"/>
    <property type="match status" value="1"/>
</dbReference>
<sequence length="315" mass="36656">MKIGQEASKARNSHYVLWNYIDRKLIVNDPKLPTLEQVLSRKTSPPVCLYNYYLFLRDTYRSVENLDFWLDVVAHENLCKLYCKELLSNLNDSHSRAHSFTPVENLGTLNKLSLKEVSDELRFSTISGVSTEKRSSSNAISTTDLEATNLTTQASHMEVSMDNKIDSSGHYTKRYADSELPLRQTNNKIQRDDLRQSAEKIYYKYIVSGAEKELVLPEMIRQRISQMVENDHRDDPEVFLEAKLFVFDYMAQDSFPRFIRARAYSNLVTLHAMFRLVLGLFILFFGFTVEFTLIFLDYQPKLARLWGFIPIWLGT</sequence>
<dbReference type="InterPro" id="IPR016137">
    <property type="entry name" value="RGS"/>
</dbReference>
<dbReference type="CDD" id="cd07440">
    <property type="entry name" value="RGS"/>
    <property type="match status" value="1"/>
</dbReference>
<dbReference type="SUPFAM" id="SSF48097">
    <property type="entry name" value="Regulator of G-protein signaling, RGS"/>
    <property type="match status" value="1"/>
</dbReference>
<accession>A0ABR2WF17</accession>
<evidence type="ECO:0000313" key="4">
    <source>
        <dbReference type="Proteomes" id="UP001479436"/>
    </source>
</evidence>
<dbReference type="PROSITE" id="PS50132">
    <property type="entry name" value="RGS"/>
    <property type="match status" value="1"/>
</dbReference>
<feature type="transmembrane region" description="Helical" evidence="1">
    <location>
        <begin position="272"/>
        <end position="296"/>
    </location>
</feature>
<dbReference type="Proteomes" id="UP001479436">
    <property type="component" value="Unassembled WGS sequence"/>
</dbReference>
<dbReference type="Pfam" id="PF00615">
    <property type="entry name" value="RGS"/>
    <property type="match status" value="1"/>
</dbReference>
<dbReference type="InterPro" id="IPR044926">
    <property type="entry name" value="RGS_subdomain_2"/>
</dbReference>
<evidence type="ECO:0000313" key="3">
    <source>
        <dbReference type="EMBL" id="KAK9760110.1"/>
    </source>
</evidence>
<dbReference type="PANTHER" id="PTHR13155:SF1">
    <property type="entry name" value="A-KINASE ANCHOR PROTEIN 10, MITOCHONDRIAL"/>
    <property type="match status" value="1"/>
</dbReference>
<keyword evidence="1" id="KW-0472">Membrane</keyword>
<evidence type="ECO:0000259" key="2">
    <source>
        <dbReference type="PROSITE" id="PS50132"/>
    </source>
</evidence>
<dbReference type="InterPro" id="IPR036305">
    <property type="entry name" value="RGS_sf"/>
</dbReference>
<keyword evidence="1" id="KW-0812">Transmembrane</keyword>
<name>A0ABR2WF17_9FUNG</name>
<dbReference type="Gene3D" id="1.10.167.10">
    <property type="entry name" value="Regulator of G-protein Signalling 4, domain 2"/>
    <property type="match status" value="1"/>
</dbReference>
<dbReference type="InterPro" id="IPR052246">
    <property type="entry name" value="Cell_Polariz_PKAAnc"/>
</dbReference>